<accession>A0AAP0Q8A3</accession>
<comment type="caution">
    <text evidence="1">The sequence shown here is derived from an EMBL/GenBank/DDBJ whole genome shotgun (WGS) entry which is preliminary data.</text>
</comment>
<dbReference type="AlphaFoldDB" id="A0AAP0Q8A3"/>
<organism evidence="1 2">
    <name type="scientific">Stephania cephalantha</name>
    <dbReference type="NCBI Taxonomy" id="152367"/>
    <lineage>
        <taxon>Eukaryota</taxon>
        <taxon>Viridiplantae</taxon>
        <taxon>Streptophyta</taxon>
        <taxon>Embryophyta</taxon>
        <taxon>Tracheophyta</taxon>
        <taxon>Spermatophyta</taxon>
        <taxon>Magnoliopsida</taxon>
        <taxon>Ranunculales</taxon>
        <taxon>Menispermaceae</taxon>
        <taxon>Menispermoideae</taxon>
        <taxon>Cissampelideae</taxon>
        <taxon>Stephania</taxon>
    </lineage>
</organism>
<evidence type="ECO:0000313" key="1">
    <source>
        <dbReference type="EMBL" id="KAK9166751.1"/>
    </source>
</evidence>
<reference evidence="1 2" key="1">
    <citation type="submission" date="2024-01" db="EMBL/GenBank/DDBJ databases">
        <title>Genome assemblies of Stephania.</title>
        <authorList>
            <person name="Yang L."/>
        </authorList>
    </citation>
    <scope>NUCLEOTIDE SEQUENCE [LARGE SCALE GENOMIC DNA]</scope>
    <source>
        <strain evidence="1">JXDWG</strain>
        <tissue evidence="1">Leaf</tissue>
    </source>
</reference>
<proteinExistence type="predicted"/>
<name>A0AAP0Q8A3_9MAGN</name>
<evidence type="ECO:0000313" key="2">
    <source>
        <dbReference type="Proteomes" id="UP001419268"/>
    </source>
</evidence>
<sequence length="93" mass="10504">MSVREVAYLYGCEKSLHGVEVHRPLSGLHSIALSALERQSFVLYFLCDLHSLISSCHIFHVFATIFGSILFHCSHLMSLSAIFCKVFQLFLTV</sequence>
<dbReference type="EMBL" id="JBBNAG010000001">
    <property type="protein sequence ID" value="KAK9166751.1"/>
    <property type="molecule type" value="Genomic_DNA"/>
</dbReference>
<gene>
    <name evidence="1" type="ORF">Scep_001942</name>
</gene>
<protein>
    <submittedName>
        <fullName evidence="1">Uncharacterized protein</fullName>
    </submittedName>
</protein>
<keyword evidence="2" id="KW-1185">Reference proteome</keyword>
<dbReference type="Proteomes" id="UP001419268">
    <property type="component" value="Unassembled WGS sequence"/>
</dbReference>